<organism evidence="1 2">
    <name type="scientific">Araneus ventricosus</name>
    <name type="common">Orbweaver spider</name>
    <name type="synonym">Epeira ventricosa</name>
    <dbReference type="NCBI Taxonomy" id="182803"/>
    <lineage>
        <taxon>Eukaryota</taxon>
        <taxon>Metazoa</taxon>
        <taxon>Ecdysozoa</taxon>
        <taxon>Arthropoda</taxon>
        <taxon>Chelicerata</taxon>
        <taxon>Arachnida</taxon>
        <taxon>Araneae</taxon>
        <taxon>Araneomorphae</taxon>
        <taxon>Entelegynae</taxon>
        <taxon>Araneoidea</taxon>
        <taxon>Araneidae</taxon>
        <taxon>Araneus</taxon>
    </lineage>
</organism>
<keyword evidence="2" id="KW-1185">Reference proteome</keyword>
<protein>
    <submittedName>
        <fullName evidence="1">Uncharacterized protein</fullName>
    </submittedName>
</protein>
<name>A0A4Y2UYN8_ARAVE</name>
<evidence type="ECO:0000313" key="1">
    <source>
        <dbReference type="EMBL" id="GBO17244.1"/>
    </source>
</evidence>
<proteinExistence type="predicted"/>
<dbReference type="EMBL" id="BGPR01041010">
    <property type="protein sequence ID" value="GBO17244.1"/>
    <property type="molecule type" value="Genomic_DNA"/>
</dbReference>
<comment type="caution">
    <text evidence="1">The sequence shown here is derived from an EMBL/GenBank/DDBJ whole genome shotgun (WGS) entry which is preliminary data.</text>
</comment>
<dbReference type="AlphaFoldDB" id="A0A4Y2UYN8"/>
<dbReference type="Proteomes" id="UP000499080">
    <property type="component" value="Unassembled WGS sequence"/>
</dbReference>
<sequence length="132" mass="14979">MVALRSSYSSSPTLRISDILASTRGPNVARSFALPLASQRGPQKAIRPFQSDFKLFGIPPLPFPLCQFSSVFETDDWFSLPMLKYFQSVAKGIGPLNSIPLKAFSIREKRRENGMFLFVKRKCTKYYQFLTS</sequence>
<gene>
    <name evidence="1" type="ORF">AVEN_236651_1</name>
</gene>
<accession>A0A4Y2UYN8</accession>
<reference evidence="1 2" key="1">
    <citation type="journal article" date="2019" name="Sci. Rep.">
        <title>Orb-weaving spider Araneus ventricosus genome elucidates the spidroin gene catalogue.</title>
        <authorList>
            <person name="Kono N."/>
            <person name="Nakamura H."/>
            <person name="Ohtoshi R."/>
            <person name="Moran D.A.P."/>
            <person name="Shinohara A."/>
            <person name="Yoshida Y."/>
            <person name="Fujiwara M."/>
            <person name="Mori M."/>
            <person name="Tomita M."/>
            <person name="Arakawa K."/>
        </authorList>
    </citation>
    <scope>NUCLEOTIDE SEQUENCE [LARGE SCALE GENOMIC DNA]</scope>
</reference>
<evidence type="ECO:0000313" key="2">
    <source>
        <dbReference type="Proteomes" id="UP000499080"/>
    </source>
</evidence>